<comment type="caution">
    <text evidence="1">The sequence shown here is derived from an EMBL/GenBank/DDBJ whole genome shotgun (WGS) entry which is preliminary data.</text>
</comment>
<organism evidence="1 2">
    <name type="scientific">Streptomyces fumanus</name>
    <dbReference type="NCBI Taxonomy" id="67302"/>
    <lineage>
        <taxon>Bacteria</taxon>
        <taxon>Bacillati</taxon>
        <taxon>Actinomycetota</taxon>
        <taxon>Actinomycetes</taxon>
        <taxon>Kitasatosporales</taxon>
        <taxon>Streptomycetaceae</taxon>
        <taxon>Streptomyces</taxon>
    </lineage>
</organism>
<keyword evidence="2" id="KW-1185">Reference proteome</keyword>
<dbReference type="Proteomes" id="UP000630718">
    <property type="component" value="Unassembled WGS sequence"/>
</dbReference>
<proteinExistence type="predicted"/>
<name>A0A919AG92_9ACTN</name>
<protein>
    <submittedName>
        <fullName evidence="1">Uncharacterized protein</fullName>
    </submittedName>
</protein>
<reference evidence="1" key="2">
    <citation type="submission" date="2020-09" db="EMBL/GenBank/DDBJ databases">
        <authorList>
            <person name="Sun Q."/>
            <person name="Ohkuma M."/>
        </authorList>
    </citation>
    <scope>NUCLEOTIDE SEQUENCE</scope>
    <source>
        <strain evidence="1">JCM 4477</strain>
    </source>
</reference>
<evidence type="ECO:0000313" key="1">
    <source>
        <dbReference type="EMBL" id="GHF03092.1"/>
    </source>
</evidence>
<reference evidence="1" key="1">
    <citation type="journal article" date="2014" name="Int. J. Syst. Evol. Microbiol.">
        <title>Complete genome sequence of Corynebacterium casei LMG S-19264T (=DSM 44701T), isolated from a smear-ripened cheese.</title>
        <authorList>
            <consortium name="US DOE Joint Genome Institute (JGI-PGF)"/>
            <person name="Walter F."/>
            <person name="Albersmeier A."/>
            <person name="Kalinowski J."/>
            <person name="Ruckert C."/>
        </authorList>
    </citation>
    <scope>NUCLEOTIDE SEQUENCE</scope>
    <source>
        <strain evidence="1">JCM 4477</strain>
    </source>
</reference>
<dbReference type="AlphaFoldDB" id="A0A919AG92"/>
<evidence type="ECO:0000313" key="2">
    <source>
        <dbReference type="Proteomes" id="UP000630718"/>
    </source>
</evidence>
<gene>
    <name evidence="1" type="ORF">GCM10018772_29910</name>
</gene>
<dbReference type="EMBL" id="BNBI01000006">
    <property type="protein sequence ID" value="GHF03092.1"/>
    <property type="molecule type" value="Genomic_DNA"/>
</dbReference>
<accession>A0A919AG92</accession>
<sequence>MVTWAMRASDLPTPPPATTVIWGTRRVATVHAVTLPLVYKRSKISECPTDSPLSARVPMRVAALATFESLETPATP</sequence>